<name>A0AC35UCY2_9BILA</name>
<organism evidence="1 2">
    <name type="scientific">Rhabditophanes sp. KR3021</name>
    <dbReference type="NCBI Taxonomy" id="114890"/>
    <lineage>
        <taxon>Eukaryota</taxon>
        <taxon>Metazoa</taxon>
        <taxon>Ecdysozoa</taxon>
        <taxon>Nematoda</taxon>
        <taxon>Chromadorea</taxon>
        <taxon>Rhabditida</taxon>
        <taxon>Tylenchina</taxon>
        <taxon>Panagrolaimomorpha</taxon>
        <taxon>Strongyloidoidea</taxon>
        <taxon>Alloionematidae</taxon>
        <taxon>Rhabditophanes</taxon>
    </lineage>
</organism>
<sequence length="1209" mass="138221">MVSTDGSQSVKEDKILEKMEKLTEHCYRLVKAVFDDQQTSAVNVMKYINDSKIEVTFITDEDMKEQIRIEHMQKVMLAMSDVKRNHLIGEGYEVVIKQLIPLMKENFQRMSKISLEKVVVILRQFATYFMFVGDYTRACNILLFILFVKSNDHMAKMALLKIVTSTNDLHFMRKVVQICEKEDGLKNPGVDTKYVFKAYRLLYLAKVATKDEGRQSLVKEILAFEAELNSKKPRSVSGYEALISLSLAKIALISSKHGNKLGLDSIGTIKTYIVEKLMASVLFHYNKGTFINDNPILFDMQMKSDHFVAYISTLALYFDLVDQSICDYRDSGDMKQAMSFFTLALSYSLRSGCKERLAISMNTGSILNNYVRRSKVMGLLHALVLFEHSSREKSAPLKALENERIHATRSRSKETITEEIVSNRKICTALEEISQTTGSNILFHAYDCGCVSCSKLSRSPKTKLSRIHAVFILEQLSETISDTSSLMAYFADFQTISQEFMVLWNEMRMKIGTPKSSDGTIEDTTISMQILNAITLVVARNFSNIETDRVKLLLDFAKLYTKKQYDIFFKYKLFFIVLAVKISYRSFMILPCYCYLSDETGMVNLLNNFDKVSISRNNTDVSKLAFESKTQKEKTDVILKSLNDNTLDASINLKSEMKLRQNNNKYTFRTVKSSLTTANKEAMNGTVISLMALFEENIHCKDVEWKRALFTLILRLSLFTTIDKWKLAWIVAESNNTIFSASHAKNSAKENTKLEFKDADHFKNQILKLASKDVTITRLIVDDENVLWMMKLHQSHDPLIVPCKKLSSNYFNVRLLNYHTVHDNLTKEAGLTTGNFFWAVRHGLEETLKHLSTTIEKELFGPLQYLILPYKVCEGTSIKKFIDAMEKGKFPEEVASSLAIASVFVDATIWADLIKCLSELYEPVKSNFISQAIQRHEIISKSLFELYKRNKMLPEKYDAILKECDAGSMCDGKSITILILDADMTLYPWEMMEVFKFSPMVCRSTSLSTFVNRYGGQDDARCIDTDKSYYVIDPKGDLPETRNWMLDKLKTIKWEGVSCEYPKPETILSIAENKDAFVYIGHGNGRKMYKQALKERKFNAVAFLMGCSSVKMGLSRNSYFYSDFVDQYFTSKGPAVVGCAWLVTDREINKYFDYIFENSFKLNTSIEGKPNEKKSLTSLLSLLVNARKHVRLQYLTAASVIVYGIPLSM</sequence>
<evidence type="ECO:0000313" key="1">
    <source>
        <dbReference type="Proteomes" id="UP000095286"/>
    </source>
</evidence>
<dbReference type="Proteomes" id="UP000095286">
    <property type="component" value="Unplaced"/>
</dbReference>
<evidence type="ECO:0000313" key="2">
    <source>
        <dbReference type="WBParaSite" id="RSKR_0000977200.1"/>
    </source>
</evidence>
<proteinExistence type="predicted"/>
<reference evidence="2" key="1">
    <citation type="submission" date="2016-11" db="UniProtKB">
        <authorList>
            <consortium name="WormBaseParasite"/>
        </authorList>
    </citation>
    <scope>IDENTIFICATION</scope>
    <source>
        <strain evidence="2">KR3021</strain>
    </source>
</reference>
<protein>
    <submittedName>
        <fullName evidence="2">Separase</fullName>
    </submittedName>
</protein>
<dbReference type="WBParaSite" id="RSKR_0000977200.1">
    <property type="protein sequence ID" value="RSKR_0000977200.1"/>
    <property type="gene ID" value="RSKR_0000977200"/>
</dbReference>
<accession>A0AC35UCY2</accession>